<protein>
    <submittedName>
        <fullName evidence="1">Putative regulatory protein, FmdB family</fullName>
    </submittedName>
</protein>
<evidence type="ECO:0000313" key="1">
    <source>
        <dbReference type="EMBL" id="SEK28942.1"/>
    </source>
</evidence>
<proteinExistence type="predicted"/>
<dbReference type="InterPro" id="IPR055982">
    <property type="entry name" value="DUF7560"/>
</dbReference>
<dbReference type="EMBL" id="FOAD01000001">
    <property type="protein sequence ID" value="SEK28942.1"/>
    <property type="molecule type" value="Genomic_DNA"/>
</dbReference>
<reference evidence="1 2" key="1">
    <citation type="submission" date="2016-10" db="EMBL/GenBank/DDBJ databases">
        <authorList>
            <person name="de Groot N.N."/>
        </authorList>
    </citation>
    <scope>NUCLEOTIDE SEQUENCE [LARGE SCALE GENOMIC DNA]</scope>
    <source>
        <strain evidence="1 2">CDM_5</strain>
    </source>
</reference>
<gene>
    <name evidence="1" type="ORF">SAMN04488691_101106</name>
</gene>
<dbReference type="Proteomes" id="UP000183894">
    <property type="component" value="Unassembled WGS sequence"/>
</dbReference>
<organism evidence="1 2">
    <name type="scientific">Haloferax larsenii</name>
    <dbReference type="NCBI Taxonomy" id="302484"/>
    <lineage>
        <taxon>Archaea</taxon>
        <taxon>Methanobacteriati</taxon>
        <taxon>Methanobacteriota</taxon>
        <taxon>Stenosarchaea group</taxon>
        <taxon>Halobacteria</taxon>
        <taxon>Halobacteriales</taxon>
        <taxon>Haloferacaceae</taxon>
        <taxon>Haloferax</taxon>
    </lineage>
</organism>
<accession>A0A1H7FWT1</accession>
<dbReference type="AlphaFoldDB" id="A0A1H7FWT1"/>
<dbReference type="RefSeq" id="WP_074791163.1">
    <property type="nucleotide sequence ID" value="NZ_FOAD01000001.1"/>
</dbReference>
<dbReference type="Pfam" id="PF24441">
    <property type="entry name" value="DUF7560"/>
    <property type="match status" value="1"/>
</dbReference>
<dbReference type="NCBIfam" id="TIGR02605">
    <property type="entry name" value="CxxC_CxxC_SSSS"/>
    <property type="match status" value="1"/>
</dbReference>
<evidence type="ECO:0000313" key="2">
    <source>
        <dbReference type="Proteomes" id="UP000183894"/>
    </source>
</evidence>
<dbReference type="OrthoDB" id="284396at2157"/>
<dbReference type="InterPro" id="IPR013429">
    <property type="entry name" value="Regulatory_FmdB_Zinc_ribbon"/>
</dbReference>
<name>A0A1H7FWT1_HALLR</name>
<sequence>MTDSPQEYEFICPECGQQFEVNGGMRDALLERGCPVCAATVPNDAFSAAMT</sequence>